<dbReference type="SUPFAM" id="SSF57701">
    <property type="entry name" value="Zn2/Cys6 DNA-binding domain"/>
    <property type="match status" value="1"/>
</dbReference>
<keyword evidence="3" id="KW-0805">Transcription regulation</keyword>
<evidence type="ECO:0000256" key="1">
    <source>
        <dbReference type="ARBA" id="ARBA00022723"/>
    </source>
</evidence>
<keyword evidence="10" id="KW-1185">Reference proteome</keyword>
<dbReference type="CDD" id="cd12148">
    <property type="entry name" value="fungal_TF_MHR"/>
    <property type="match status" value="1"/>
</dbReference>
<dbReference type="Pfam" id="PF04082">
    <property type="entry name" value="Fungal_trans"/>
    <property type="match status" value="1"/>
</dbReference>
<feature type="coiled-coil region" evidence="7">
    <location>
        <begin position="101"/>
        <end position="128"/>
    </location>
</feature>
<evidence type="ECO:0000256" key="3">
    <source>
        <dbReference type="ARBA" id="ARBA00023015"/>
    </source>
</evidence>
<dbReference type="InterPro" id="IPR036864">
    <property type="entry name" value="Zn2-C6_fun-type_DNA-bd_sf"/>
</dbReference>
<evidence type="ECO:0000313" key="10">
    <source>
        <dbReference type="Proteomes" id="UP000800038"/>
    </source>
</evidence>
<keyword evidence="1" id="KW-0479">Metal-binding</keyword>
<keyword evidence="6" id="KW-0539">Nucleus</keyword>
<evidence type="ECO:0000256" key="7">
    <source>
        <dbReference type="SAM" id="Coils"/>
    </source>
</evidence>
<protein>
    <recommendedName>
        <fullName evidence="8">Zn(2)-C6 fungal-type domain-containing protein</fullName>
    </recommendedName>
</protein>
<proteinExistence type="predicted"/>
<dbReference type="GO" id="GO:0008270">
    <property type="term" value="F:zinc ion binding"/>
    <property type="evidence" value="ECO:0007669"/>
    <property type="project" value="InterPro"/>
</dbReference>
<evidence type="ECO:0000256" key="6">
    <source>
        <dbReference type="ARBA" id="ARBA00023242"/>
    </source>
</evidence>
<evidence type="ECO:0000313" key="9">
    <source>
        <dbReference type="EMBL" id="KAF1942115.1"/>
    </source>
</evidence>
<dbReference type="Proteomes" id="UP000800038">
    <property type="component" value="Unassembled WGS sequence"/>
</dbReference>
<dbReference type="OrthoDB" id="4236860at2759"/>
<evidence type="ECO:0000259" key="8">
    <source>
        <dbReference type="PROSITE" id="PS50048"/>
    </source>
</evidence>
<dbReference type="InterPro" id="IPR007219">
    <property type="entry name" value="XnlR_reg_dom"/>
</dbReference>
<gene>
    <name evidence="9" type="ORF">EJ02DRAFT_346248</name>
</gene>
<accession>A0A6A5SNB6</accession>
<keyword evidence="4" id="KW-0238">DNA-binding</keyword>
<reference evidence="9" key="1">
    <citation type="journal article" date="2020" name="Stud. Mycol.">
        <title>101 Dothideomycetes genomes: a test case for predicting lifestyles and emergence of pathogens.</title>
        <authorList>
            <person name="Haridas S."/>
            <person name="Albert R."/>
            <person name="Binder M."/>
            <person name="Bloem J."/>
            <person name="Labutti K."/>
            <person name="Salamov A."/>
            <person name="Andreopoulos B."/>
            <person name="Baker S."/>
            <person name="Barry K."/>
            <person name="Bills G."/>
            <person name="Bluhm B."/>
            <person name="Cannon C."/>
            <person name="Castanera R."/>
            <person name="Culley D."/>
            <person name="Daum C."/>
            <person name="Ezra D."/>
            <person name="Gonzalez J."/>
            <person name="Henrissat B."/>
            <person name="Kuo A."/>
            <person name="Liang C."/>
            <person name="Lipzen A."/>
            <person name="Lutzoni F."/>
            <person name="Magnuson J."/>
            <person name="Mondo S."/>
            <person name="Nolan M."/>
            <person name="Ohm R."/>
            <person name="Pangilinan J."/>
            <person name="Park H.-J."/>
            <person name="Ramirez L."/>
            <person name="Alfaro M."/>
            <person name="Sun H."/>
            <person name="Tritt A."/>
            <person name="Yoshinaga Y."/>
            <person name="Zwiers L.-H."/>
            <person name="Turgeon B."/>
            <person name="Goodwin S."/>
            <person name="Spatafora J."/>
            <person name="Crous P."/>
            <person name="Grigoriev I."/>
        </authorList>
    </citation>
    <scope>NUCLEOTIDE SEQUENCE</scope>
    <source>
        <strain evidence="9">CBS 161.51</strain>
    </source>
</reference>
<dbReference type="PANTHER" id="PTHR31944:SF130">
    <property type="entry name" value="ZN(II)2CYS6 TRANSCRIPTION FACTO (EUROFUNG)"/>
    <property type="match status" value="1"/>
</dbReference>
<dbReference type="PROSITE" id="PS50048">
    <property type="entry name" value="ZN2_CY6_FUNGAL_2"/>
    <property type="match status" value="1"/>
</dbReference>
<keyword evidence="2" id="KW-0862">Zinc</keyword>
<feature type="domain" description="Zn(2)-C6 fungal-type" evidence="8">
    <location>
        <begin position="15"/>
        <end position="46"/>
    </location>
</feature>
<name>A0A6A5SNB6_9PLEO</name>
<keyword evidence="7" id="KW-0175">Coiled coil</keyword>
<dbReference type="InterPro" id="IPR001138">
    <property type="entry name" value="Zn2Cys6_DnaBD"/>
</dbReference>
<keyword evidence="5" id="KW-0804">Transcription</keyword>
<sequence length="736" mass="82922">MNETKKAKRQRAVLSCNDCRRRKLKCDRELPCNRCNKGGTSGSCAYESEGYALVSENPEERLTKRQRQISTQQTNPVTEGCRLSHLDIPKLSKPPEFMISDITAEDRVKQLERQVNSLEQQLVAQKRSVEKKTSGIAGFYSENEVNPPTCLRGSLKGRQYGTFFYGPTSPISIMAHFPDLRVFMKSVYHNSTAQRLAQDMKHFENRSLMLRPSYRASSFPNLRSLLPDRSTANQLVRRYLDTFETTYRIVHIPSFETAYQSYWDSDRQDDADMDALVLAILACTICTSTHNNPRYNHQGSTFHSKAIFWIKACEAWLKRQSSKHKTLGSLQVRCLRLLALSATSHKAKDYYQEIQAHMAIMKSIGMHRDPVHFGSRCSAFESEMRRRLWATSMELELQASLDKASMLSSLEHDCLSPRNINDADLHVDSEELPPSWPIDVFTESSFLFHSTQTIGLRTKLCALANSLQASLSFQEAVRYTELVQKCMKDTPNWTDARSLQVRTLLNLQLQQFLVILHAPKAVEVDTGMGSEYRYSVIALLEAATIVIGLHTDLLASSNLALCCTRNDYYRAALLVCHIAYYTGKNDDTLLAQVAKVTFDSCISKALNLQEERVLHVGRGIGAAVGLVSLQFDPSQSDALKTQAIDRVSRLLYKMLSLQEEPSEQSLTSEVNMSSASTQGSTIIGTLTEPLLAETFTNAGLHLDAFGLGNNSEWMLDDLWFLNDASTLDFDGLTHSF</sequence>
<dbReference type="InterPro" id="IPR051430">
    <property type="entry name" value="Fungal_TF_Env_Response"/>
</dbReference>
<dbReference type="AlphaFoldDB" id="A0A6A5SNB6"/>
<dbReference type="Pfam" id="PF00172">
    <property type="entry name" value="Zn_clus"/>
    <property type="match status" value="1"/>
</dbReference>
<dbReference type="SMART" id="SM00066">
    <property type="entry name" value="GAL4"/>
    <property type="match status" value="1"/>
</dbReference>
<organism evidence="9 10">
    <name type="scientific">Clathrospora elynae</name>
    <dbReference type="NCBI Taxonomy" id="706981"/>
    <lineage>
        <taxon>Eukaryota</taxon>
        <taxon>Fungi</taxon>
        <taxon>Dikarya</taxon>
        <taxon>Ascomycota</taxon>
        <taxon>Pezizomycotina</taxon>
        <taxon>Dothideomycetes</taxon>
        <taxon>Pleosporomycetidae</taxon>
        <taxon>Pleosporales</taxon>
        <taxon>Diademaceae</taxon>
        <taxon>Clathrospora</taxon>
    </lineage>
</organism>
<dbReference type="PANTHER" id="PTHR31944">
    <property type="entry name" value="HEME-RESPONSIVE ZINC FINGER TRANSCRIPTION FACTOR HAP1"/>
    <property type="match status" value="1"/>
</dbReference>
<dbReference type="GO" id="GO:0005634">
    <property type="term" value="C:nucleus"/>
    <property type="evidence" value="ECO:0007669"/>
    <property type="project" value="TreeGrafter"/>
</dbReference>
<evidence type="ECO:0000256" key="2">
    <source>
        <dbReference type="ARBA" id="ARBA00022833"/>
    </source>
</evidence>
<dbReference type="CDD" id="cd00067">
    <property type="entry name" value="GAL4"/>
    <property type="match status" value="1"/>
</dbReference>
<dbReference type="GO" id="GO:0000978">
    <property type="term" value="F:RNA polymerase II cis-regulatory region sequence-specific DNA binding"/>
    <property type="evidence" value="ECO:0007669"/>
    <property type="project" value="TreeGrafter"/>
</dbReference>
<evidence type="ECO:0000256" key="5">
    <source>
        <dbReference type="ARBA" id="ARBA00023163"/>
    </source>
</evidence>
<dbReference type="EMBL" id="ML976039">
    <property type="protein sequence ID" value="KAF1942115.1"/>
    <property type="molecule type" value="Genomic_DNA"/>
</dbReference>
<dbReference type="GO" id="GO:0001228">
    <property type="term" value="F:DNA-binding transcription activator activity, RNA polymerase II-specific"/>
    <property type="evidence" value="ECO:0007669"/>
    <property type="project" value="TreeGrafter"/>
</dbReference>
<dbReference type="Gene3D" id="4.10.240.10">
    <property type="entry name" value="Zn(2)-C6 fungal-type DNA-binding domain"/>
    <property type="match status" value="1"/>
</dbReference>
<evidence type="ECO:0000256" key="4">
    <source>
        <dbReference type="ARBA" id="ARBA00023125"/>
    </source>
</evidence>
<dbReference type="GO" id="GO:0006351">
    <property type="term" value="P:DNA-templated transcription"/>
    <property type="evidence" value="ECO:0007669"/>
    <property type="project" value="InterPro"/>
</dbReference>
<dbReference type="PROSITE" id="PS00463">
    <property type="entry name" value="ZN2_CY6_FUNGAL_1"/>
    <property type="match status" value="1"/>
</dbReference>